<dbReference type="GO" id="GO:0060236">
    <property type="term" value="P:regulation of mitotic spindle organization"/>
    <property type="evidence" value="ECO:0007669"/>
    <property type="project" value="InterPro"/>
</dbReference>
<accession>A0AB40B6M4</accession>
<dbReference type="GO" id="GO:0005819">
    <property type="term" value="C:spindle"/>
    <property type="evidence" value="ECO:0007669"/>
    <property type="project" value="InterPro"/>
</dbReference>
<dbReference type="Proteomes" id="UP001515500">
    <property type="component" value="Chromosome 4"/>
</dbReference>
<organism evidence="8 9">
    <name type="scientific">Dioscorea cayennensis subsp. rotundata</name>
    <name type="common">White Guinea yam</name>
    <name type="synonym">Dioscorea rotundata</name>
    <dbReference type="NCBI Taxonomy" id="55577"/>
    <lineage>
        <taxon>Eukaryota</taxon>
        <taxon>Viridiplantae</taxon>
        <taxon>Streptophyta</taxon>
        <taxon>Embryophyta</taxon>
        <taxon>Tracheophyta</taxon>
        <taxon>Spermatophyta</taxon>
        <taxon>Magnoliopsida</taxon>
        <taxon>Liliopsida</taxon>
        <taxon>Dioscoreales</taxon>
        <taxon>Dioscoreaceae</taxon>
        <taxon>Dioscorea</taxon>
    </lineage>
</organism>
<evidence type="ECO:0000256" key="6">
    <source>
        <dbReference type="SAM" id="MobiDB-lite"/>
    </source>
</evidence>
<feature type="compositionally biased region" description="Basic and acidic residues" evidence="6">
    <location>
        <begin position="11"/>
        <end position="20"/>
    </location>
</feature>
<proteinExistence type="inferred from homology"/>
<comment type="subcellular location">
    <subcellularLocation>
        <location evidence="1">Cytoplasm</location>
        <location evidence="1">Cytoskeleton</location>
    </subcellularLocation>
</comment>
<dbReference type="RefSeq" id="XP_039122869.1">
    <property type="nucleotide sequence ID" value="XM_039266935.1"/>
</dbReference>
<evidence type="ECO:0000256" key="1">
    <source>
        <dbReference type="ARBA" id="ARBA00004245"/>
    </source>
</evidence>
<keyword evidence="5" id="KW-0206">Cytoskeleton</keyword>
<comment type="similarity">
    <text evidence="2">Belongs to the TPX2 family.</text>
</comment>
<dbReference type="AlphaFoldDB" id="A0AB40B6M4"/>
<feature type="domain" description="TPX2 C-terminal" evidence="7">
    <location>
        <begin position="51"/>
        <end position="126"/>
    </location>
</feature>
<evidence type="ECO:0000256" key="5">
    <source>
        <dbReference type="ARBA" id="ARBA00023212"/>
    </source>
</evidence>
<protein>
    <submittedName>
        <fullName evidence="9">Protein TPX2</fullName>
    </submittedName>
</protein>
<feature type="region of interest" description="Disordered" evidence="6">
    <location>
        <begin position="1"/>
        <end position="20"/>
    </location>
</feature>
<feature type="compositionally biased region" description="Basic residues" evidence="6">
    <location>
        <begin position="1"/>
        <end position="10"/>
    </location>
</feature>
<dbReference type="PANTHER" id="PTHR14326">
    <property type="entry name" value="TARGETING PROTEIN FOR XKLP2"/>
    <property type="match status" value="1"/>
</dbReference>
<evidence type="ECO:0000259" key="7">
    <source>
        <dbReference type="Pfam" id="PF06886"/>
    </source>
</evidence>
<evidence type="ECO:0000313" key="8">
    <source>
        <dbReference type="Proteomes" id="UP001515500"/>
    </source>
</evidence>
<evidence type="ECO:0000313" key="9">
    <source>
        <dbReference type="RefSeq" id="XP_039122869.1"/>
    </source>
</evidence>
<dbReference type="GO" id="GO:0030295">
    <property type="term" value="F:protein kinase activator activity"/>
    <property type="evidence" value="ECO:0007669"/>
    <property type="project" value="TreeGrafter"/>
</dbReference>
<name>A0AB40B6M4_DIOCR</name>
<keyword evidence="4" id="KW-0493">Microtubule</keyword>
<gene>
    <name evidence="9" type="primary">LOC120259346</name>
</gene>
<dbReference type="PANTHER" id="PTHR14326:SF64">
    <property type="entry name" value="TPX2 C-TERMINAL DOMAIN-CONTAINING PROTEIN"/>
    <property type="match status" value="1"/>
</dbReference>
<dbReference type="InterPro" id="IPR009675">
    <property type="entry name" value="TPX2_fam"/>
</dbReference>
<dbReference type="GO" id="GO:0090307">
    <property type="term" value="P:mitotic spindle assembly"/>
    <property type="evidence" value="ECO:0007669"/>
    <property type="project" value="TreeGrafter"/>
</dbReference>
<dbReference type="GO" id="GO:0008017">
    <property type="term" value="F:microtubule binding"/>
    <property type="evidence" value="ECO:0007669"/>
    <property type="project" value="TreeGrafter"/>
</dbReference>
<sequence>MANFRHLGRQSKKDNSKRKSWEDLSLRRQRILNRRIYINLQLRNILKPLNIKLHSEQRAARRAGFNDLVASKIKSLELLRRFEEKIQKVIEEEDIKSLRKEMVPKAQLMPLFDRPFTPQRSNRPLTVPKEPSFLRMNKKCSINEDPYTRCTNILLRL</sequence>
<keyword evidence="8" id="KW-1185">Reference proteome</keyword>
<evidence type="ECO:0000256" key="2">
    <source>
        <dbReference type="ARBA" id="ARBA00005885"/>
    </source>
</evidence>
<evidence type="ECO:0000256" key="4">
    <source>
        <dbReference type="ARBA" id="ARBA00022701"/>
    </source>
</evidence>
<keyword evidence="3" id="KW-0963">Cytoplasm</keyword>
<dbReference type="GO" id="GO:0005880">
    <property type="term" value="C:nuclear microtubule"/>
    <property type="evidence" value="ECO:0007669"/>
    <property type="project" value="TreeGrafter"/>
</dbReference>
<dbReference type="GeneID" id="120259346"/>
<dbReference type="InterPro" id="IPR027329">
    <property type="entry name" value="TPX2_C"/>
</dbReference>
<dbReference type="Pfam" id="PF06886">
    <property type="entry name" value="TPX2"/>
    <property type="match status" value="1"/>
</dbReference>
<reference evidence="9" key="1">
    <citation type="submission" date="2025-08" db="UniProtKB">
        <authorList>
            <consortium name="RefSeq"/>
        </authorList>
    </citation>
    <scope>IDENTIFICATION</scope>
</reference>
<evidence type="ECO:0000256" key="3">
    <source>
        <dbReference type="ARBA" id="ARBA00022490"/>
    </source>
</evidence>